<dbReference type="Pfam" id="PF04969">
    <property type="entry name" value="CS"/>
    <property type="match status" value="1"/>
</dbReference>
<organism evidence="7 8">
    <name type="scientific">Edaphochlamys debaryana</name>
    <dbReference type="NCBI Taxonomy" id="47281"/>
    <lineage>
        <taxon>Eukaryota</taxon>
        <taxon>Viridiplantae</taxon>
        <taxon>Chlorophyta</taxon>
        <taxon>core chlorophytes</taxon>
        <taxon>Chlorophyceae</taxon>
        <taxon>CS clade</taxon>
        <taxon>Chlamydomonadales</taxon>
        <taxon>Chlamydomonadales incertae sedis</taxon>
        <taxon>Edaphochlamys</taxon>
    </lineage>
</organism>
<dbReference type="Proteomes" id="UP000612055">
    <property type="component" value="Unassembled WGS sequence"/>
</dbReference>
<dbReference type="SUPFAM" id="SSF50891">
    <property type="entry name" value="Cyclophilin-like"/>
    <property type="match status" value="1"/>
</dbReference>
<dbReference type="PROSITE" id="PS50072">
    <property type="entry name" value="CSA_PPIASE_2"/>
    <property type="match status" value="1"/>
</dbReference>
<dbReference type="EMBL" id="JAEHOE010000017">
    <property type="protein sequence ID" value="KAG2496687.1"/>
    <property type="molecule type" value="Genomic_DNA"/>
</dbReference>
<dbReference type="InterPro" id="IPR008978">
    <property type="entry name" value="HSP20-like_chaperone"/>
</dbReference>
<evidence type="ECO:0000259" key="5">
    <source>
        <dbReference type="PROSITE" id="PS50072"/>
    </source>
</evidence>
<dbReference type="Gene3D" id="2.60.40.790">
    <property type="match status" value="1"/>
</dbReference>
<keyword evidence="4" id="KW-0413">Isomerase</keyword>
<keyword evidence="8" id="KW-1185">Reference proteome</keyword>
<gene>
    <name evidence="7" type="ORF">HYH03_005105</name>
</gene>
<dbReference type="CDD" id="cd06467">
    <property type="entry name" value="p23_NUDC_like"/>
    <property type="match status" value="1"/>
</dbReference>
<dbReference type="InterPro" id="IPR002130">
    <property type="entry name" value="Cyclophilin-type_PPIase_dom"/>
</dbReference>
<evidence type="ECO:0000256" key="1">
    <source>
        <dbReference type="ARBA" id="ARBA00007365"/>
    </source>
</evidence>
<dbReference type="AlphaFoldDB" id="A0A835Y7Y7"/>
<dbReference type="InterPro" id="IPR029000">
    <property type="entry name" value="Cyclophilin-like_dom_sf"/>
</dbReference>
<dbReference type="Gene3D" id="2.40.100.10">
    <property type="entry name" value="Cyclophilin-like"/>
    <property type="match status" value="1"/>
</dbReference>
<dbReference type="Pfam" id="PF00160">
    <property type="entry name" value="Pro_isomerase"/>
    <property type="match status" value="1"/>
</dbReference>
<dbReference type="GO" id="GO:0016018">
    <property type="term" value="F:cyclosporin A binding"/>
    <property type="evidence" value="ECO:0007669"/>
    <property type="project" value="TreeGrafter"/>
</dbReference>
<evidence type="ECO:0000256" key="4">
    <source>
        <dbReference type="ARBA" id="ARBA00023235"/>
    </source>
</evidence>
<dbReference type="FunFam" id="2.40.100.10:FF:000023">
    <property type="entry name" value="Peptidyl-prolyl cis-trans isomerase"/>
    <property type="match status" value="1"/>
</dbReference>
<dbReference type="EC" id="5.2.1.8" evidence="2"/>
<dbReference type="PROSITE" id="PS00170">
    <property type="entry name" value="CSA_PPIASE_1"/>
    <property type="match status" value="1"/>
</dbReference>
<dbReference type="InterPro" id="IPR020892">
    <property type="entry name" value="Cyclophilin-type_PPIase_CS"/>
</dbReference>
<reference evidence="7" key="1">
    <citation type="journal article" date="2020" name="bioRxiv">
        <title>Comparative genomics of Chlamydomonas.</title>
        <authorList>
            <person name="Craig R.J."/>
            <person name="Hasan A.R."/>
            <person name="Ness R.W."/>
            <person name="Keightley P.D."/>
        </authorList>
    </citation>
    <scope>NUCLEOTIDE SEQUENCE</scope>
    <source>
        <strain evidence="7">CCAP 11/70</strain>
    </source>
</reference>
<proteinExistence type="inferred from homology"/>
<dbReference type="PANTHER" id="PTHR11071:SF561">
    <property type="entry name" value="PEPTIDYL-PROLYL CIS-TRANS ISOMERASE D-RELATED"/>
    <property type="match status" value="1"/>
</dbReference>
<dbReference type="SUPFAM" id="SSF49764">
    <property type="entry name" value="HSP20-like chaperones"/>
    <property type="match status" value="1"/>
</dbReference>
<evidence type="ECO:0000256" key="2">
    <source>
        <dbReference type="ARBA" id="ARBA00013194"/>
    </source>
</evidence>
<protein>
    <recommendedName>
        <fullName evidence="2">peptidylprolyl isomerase</fullName>
        <ecNumber evidence="2">5.2.1.8</ecNumber>
    </recommendedName>
</protein>
<comment type="caution">
    <text evidence="7">The sequence shown here is derived from an EMBL/GenBank/DDBJ whole genome shotgun (WGS) entry which is preliminary data.</text>
</comment>
<keyword evidence="3" id="KW-0697">Rotamase</keyword>
<evidence type="ECO:0000313" key="8">
    <source>
        <dbReference type="Proteomes" id="UP000612055"/>
    </source>
</evidence>
<dbReference type="PRINTS" id="PR00153">
    <property type="entry name" value="CSAPPISMRASE"/>
</dbReference>
<dbReference type="OrthoDB" id="539790at2759"/>
<dbReference type="PROSITE" id="PS51203">
    <property type="entry name" value="CS"/>
    <property type="match status" value="1"/>
</dbReference>
<name>A0A835Y7Y7_9CHLO</name>
<accession>A0A835Y7Y7</accession>
<dbReference type="PANTHER" id="PTHR11071">
    <property type="entry name" value="PEPTIDYL-PROLYL CIS-TRANS ISOMERASE"/>
    <property type="match status" value="1"/>
</dbReference>
<evidence type="ECO:0000259" key="6">
    <source>
        <dbReference type="PROSITE" id="PS51203"/>
    </source>
</evidence>
<comment type="similarity">
    <text evidence="1">Belongs to the cyclophilin-type PPIase family.</text>
</comment>
<dbReference type="GO" id="GO:0006457">
    <property type="term" value="P:protein folding"/>
    <property type="evidence" value="ECO:0007669"/>
    <property type="project" value="InterPro"/>
</dbReference>
<dbReference type="GO" id="GO:0005737">
    <property type="term" value="C:cytoplasm"/>
    <property type="evidence" value="ECO:0007669"/>
    <property type="project" value="TreeGrafter"/>
</dbReference>
<dbReference type="GO" id="GO:0003755">
    <property type="term" value="F:peptidyl-prolyl cis-trans isomerase activity"/>
    <property type="evidence" value="ECO:0007669"/>
    <property type="project" value="UniProtKB-KW"/>
</dbReference>
<feature type="domain" description="PPIase cyclophilin-type" evidence="5">
    <location>
        <begin position="157"/>
        <end position="334"/>
    </location>
</feature>
<evidence type="ECO:0000313" key="7">
    <source>
        <dbReference type="EMBL" id="KAG2496687.1"/>
    </source>
</evidence>
<evidence type="ECO:0000256" key="3">
    <source>
        <dbReference type="ARBA" id="ARBA00023110"/>
    </source>
</evidence>
<feature type="domain" description="CS" evidence="6">
    <location>
        <begin position="48"/>
        <end position="143"/>
    </location>
</feature>
<dbReference type="InterPro" id="IPR007052">
    <property type="entry name" value="CS_dom"/>
</dbReference>
<sequence length="344" mass="36708">MLSARQRSSRCASTSYHAAPACVPARLSSCRSRRTTVNAKALLKVAPELDGRVSWTQTADDVSVSVPVNNGVKGRDVKLEVHPKRMKLAISGVPVLEGGLEDAGEVRVDDCFWTLESAPDGSRFVALTLAKKTMGYMSWEALLESDRPDTTITHRVGLKVSVDGEPAGTIVCGLYGKTVPRTAENFRALATGEKGDSPLSGKPLSFKGCKFHRIIPGFMIQGGDFTNGDGTGGESIYGERFDDENFKLRHEAAGLLAMANAGPGTNGSQFYITLAPQPHLDGKHVVFGVVEAGMEVVRALESEGSQSGAVERVVQIEEAVELPLGDAALEGAVEENKRVRLARA</sequence>